<dbReference type="FunFam" id="3.10.20.370:FF:000003">
    <property type="entry name" value="Transposon Tf2-6 polyprotein"/>
    <property type="match status" value="1"/>
</dbReference>
<dbReference type="PANTHER" id="PTHR34072:SF52">
    <property type="entry name" value="RIBONUCLEASE H"/>
    <property type="match status" value="1"/>
</dbReference>
<keyword evidence="2" id="KW-0808">Transferase</keyword>
<evidence type="ECO:0000256" key="4">
    <source>
        <dbReference type="ARBA" id="ARBA00022722"/>
    </source>
</evidence>
<dbReference type="GO" id="GO:0003964">
    <property type="term" value="F:RNA-directed DNA polymerase activity"/>
    <property type="evidence" value="ECO:0007669"/>
    <property type="project" value="UniProtKB-KW"/>
</dbReference>
<dbReference type="GeneID" id="41979899"/>
<dbReference type="Pfam" id="PF17917">
    <property type="entry name" value="RT_RNaseH"/>
    <property type="match status" value="1"/>
</dbReference>
<evidence type="ECO:0000256" key="1">
    <source>
        <dbReference type="ARBA" id="ARBA00004173"/>
    </source>
</evidence>
<evidence type="ECO:0000259" key="10">
    <source>
        <dbReference type="Pfam" id="PF17917"/>
    </source>
</evidence>
<keyword evidence="3" id="KW-0548">Nucleotidyltransferase</keyword>
<dbReference type="InterPro" id="IPR041373">
    <property type="entry name" value="RT_RNaseH"/>
</dbReference>
<evidence type="ECO:0000256" key="7">
    <source>
        <dbReference type="ARBA" id="ARBA00022918"/>
    </source>
</evidence>
<accession>A0A507BCT5</accession>
<keyword evidence="7" id="KW-0695">RNA-directed DNA polymerase</keyword>
<evidence type="ECO:0000256" key="2">
    <source>
        <dbReference type="ARBA" id="ARBA00022679"/>
    </source>
</evidence>
<dbReference type="PANTHER" id="PTHR34072">
    <property type="entry name" value="ENZYMATIC POLYPROTEIN-RELATED"/>
    <property type="match status" value="1"/>
</dbReference>
<keyword evidence="5" id="KW-0255">Endonuclease</keyword>
<dbReference type="EMBL" id="SKBQ01000285">
    <property type="protein sequence ID" value="TPX14390.1"/>
    <property type="molecule type" value="Genomic_DNA"/>
</dbReference>
<proteinExistence type="predicted"/>
<comment type="caution">
    <text evidence="11">The sequence shown here is derived from an EMBL/GenBank/DDBJ whole genome shotgun (WGS) entry which is preliminary data.</text>
</comment>
<evidence type="ECO:0000313" key="11">
    <source>
        <dbReference type="EMBL" id="TPX14390.1"/>
    </source>
</evidence>
<keyword evidence="6" id="KW-0378">Hydrolase</keyword>
<feature type="region of interest" description="Disordered" evidence="9">
    <location>
        <begin position="1"/>
        <end position="35"/>
    </location>
</feature>
<dbReference type="Gene3D" id="3.10.20.370">
    <property type="match status" value="1"/>
</dbReference>
<dbReference type="Proteomes" id="UP000319257">
    <property type="component" value="Unassembled WGS sequence"/>
</dbReference>
<feature type="non-terminal residue" evidence="11">
    <location>
        <position position="105"/>
    </location>
</feature>
<evidence type="ECO:0000256" key="3">
    <source>
        <dbReference type="ARBA" id="ARBA00022695"/>
    </source>
</evidence>
<dbReference type="CDD" id="cd09274">
    <property type="entry name" value="RNase_HI_RT_Ty3"/>
    <property type="match status" value="1"/>
</dbReference>
<evidence type="ECO:0000256" key="6">
    <source>
        <dbReference type="ARBA" id="ARBA00022801"/>
    </source>
</evidence>
<dbReference type="AlphaFoldDB" id="A0A507BCT5"/>
<evidence type="ECO:0000256" key="9">
    <source>
        <dbReference type="SAM" id="MobiDB-lite"/>
    </source>
</evidence>
<comment type="subcellular location">
    <subcellularLocation>
        <location evidence="1">Mitochondrion</location>
    </subcellularLocation>
</comment>
<dbReference type="STRING" id="1093900.A0A507BCT5"/>
<evidence type="ECO:0000313" key="12">
    <source>
        <dbReference type="Proteomes" id="UP000319257"/>
    </source>
</evidence>
<dbReference type="GO" id="GO:0016787">
    <property type="term" value="F:hydrolase activity"/>
    <property type="evidence" value="ECO:0007669"/>
    <property type="project" value="UniProtKB-KW"/>
</dbReference>
<feature type="domain" description="Reverse transcriptase RNase H-like" evidence="10">
    <location>
        <begin position="11"/>
        <end position="104"/>
    </location>
</feature>
<evidence type="ECO:0000256" key="8">
    <source>
        <dbReference type="ARBA" id="ARBA00023128"/>
    </source>
</evidence>
<protein>
    <recommendedName>
        <fullName evidence="10">Reverse transcriptase RNase H-like domain-containing protein</fullName>
    </recommendedName>
</protein>
<keyword evidence="4" id="KW-0540">Nuclease</keyword>
<dbReference type="OrthoDB" id="5245018at2759"/>
<dbReference type="InParanoid" id="A0A507BCT5"/>
<dbReference type="RefSeq" id="XP_030996101.1">
    <property type="nucleotide sequence ID" value="XM_031135294.1"/>
</dbReference>
<reference evidence="11 12" key="1">
    <citation type="submission" date="2019-06" db="EMBL/GenBank/DDBJ databases">
        <title>Draft genome sequence of the filamentous fungus Phialemoniopsis curvata isolated from diesel fuel.</title>
        <authorList>
            <person name="Varaljay V.A."/>
            <person name="Lyon W.J."/>
            <person name="Crouch A.L."/>
            <person name="Drake C.E."/>
            <person name="Hollomon J.M."/>
            <person name="Nadeau L.J."/>
            <person name="Nunn H.S."/>
            <person name="Stevenson B.S."/>
            <person name="Bojanowski C.L."/>
            <person name="Crookes-Goodson W.J."/>
        </authorList>
    </citation>
    <scope>NUCLEOTIDE SEQUENCE [LARGE SCALE GENOMIC DNA]</scope>
    <source>
        <strain evidence="11 12">D216</strain>
    </source>
</reference>
<dbReference type="GO" id="GO:0005739">
    <property type="term" value="C:mitochondrion"/>
    <property type="evidence" value="ECO:0007669"/>
    <property type="project" value="UniProtKB-SubCell"/>
</dbReference>
<keyword evidence="12" id="KW-1185">Reference proteome</keyword>
<organism evidence="11 12">
    <name type="scientific">Thyridium curvatum</name>
    <dbReference type="NCBI Taxonomy" id="1093900"/>
    <lineage>
        <taxon>Eukaryota</taxon>
        <taxon>Fungi</taxon>
        <taxon>Dikarya</taxon>
        <taxon>Ascomycota</taxon>
        <taxon>Pezizomycotina</taxon>
        <taxon>Sordariomycetes</taxon>
        <taxon>Sordariomycetidae</taxon>
        <taxon>Thyridiales</taxon>
        <taxon>Thyridiaceae</taxon>
        <taxon>Thyridium</taxon>
    </lineage>
</organism>
<dbReference type="InterPro" id="IPR043502">
    <property type="entry name" value="DNA/RNA_pol_sf"/>
</dbReference>
<name>A0A507BCT5_9PEZI</name>
<gene>
    <name evidence="11" type="ORF">E0L32_012456</name>
</gene>
<dbReference type="SUPFAM" id="SSF56672">
    <property type="entry name" value="DNA/RNA polymerases"/>
    <property type="match status" value="1"/>
</dbReference>
<evidence type="ECO:0000256" key="5">
    <source>
        <dbReference type="ARBA" id="ARBA00022759"/>
    </source>
</evidence>
<keyword evidence="8" id="KW-0496">Mitochondrion</keyword>
<dbReference type="GO" id="GO:0004519">
    <property type="term" value="F:endonuclease activity"/>
    <property type="evidence" value="ECO:0007669"/>
    <property type="project" value="UniProtKB-KW"/>
</dbReference>
<sequence>MLEEPVTRMADPDRPYELETDASDYALGGQLGQRDDDGKLHPVAYFSKKLHGPELNYQIHDKELMAIIECFKEWRPYLSGTQHPITVFTDHKNLTYFTTSKELNK</sequence>